<protein>
    <submittedName>
        <fullName evidence="5">TIR domain-containing protein</fullName>
    </submittedName>
</protein>
<dbReference type="AlphaFoldDB" id="A0A4Y9ERR7"/>
<dbReference type="SUPFAM" id="SSF48452">
    <property type="entry name" value="TPR-like"/>
    <property type="match status" value="1"/>
</dbReference>
<organism evidence="5 6">
    <name type="scientific">Glacieibacterium arshaanense</name>
    <dbReference type="NCBI Taxonomy" id="2511025"/>
    <lineage>
        <taxon>Bacteria</taxon>
        <taxon>Pseudomonadati</taxon>
        <taxon>Pseudomonadota</taxon>
        <taxon>Alphaproteobacteria</taxon>
        <taxon>Sphingomonadales</taxon>
        <taxon>Sphingosinicellaceae</taxon>
        <taxon>Glacieibacterium</taxon>
    </lineage>
</organism>
<evidence type="ECO:0000313" key="5">
    <source>
        <dbReference type="EMBL" id="TFU06326.1"/>
    </source>
</evidence>
<dbReference type="Gene3D" id="3.40.50.10070">
    <property type="entry name" value="TolB, N-terminal domain"/>
    <property type="match status" value="1"/>
</dbReference>
<gene>
    <name evidence="5" type="ORF">EUV02_04860</name>
</gene>
<keyword evidence="2 3" id="KW-0802">TPR repeat</keyword>
<name>A0A4Y9ERR7_9SPHN</name>
<dbReference type="InterPro" id="IPR050498">
    <property type="entry name" value="Ycf3"/>
</dbReference>
<reference evidence="5 6" key="1">
    <citation type="submission" date="2019-02" db="EMBL/GenBank/DDBJ databases">
        <title>Polymorphobacter sp. isolated from the lake at the Tibet of China.</title>
        <authorList>
            <person name="Li A."/>
        </authorList>
    </citation>
    <scope>NUCLEOTIDE SEQUENCE [LARGE SCALE GENOMIC DNA]</scope>
    <source>
        <strain evidence="5 6">DJ1R-1</strain>
    </source>
</reference>
<sequence length="556" mass="61261">MVGAFEFESGSDKVLADVFISYKHEDRARVQPLVDALQSKGLEVWWDVGIGGGARWRQTIAENLSGARCVIVMWSEASVGPDGEFVQDEASHAKERGVYLPVTLDPVSPPLGFGQIQCVPLHDWNGDCDHPQFNAMFEVVQAVLRGERQRRPRAAAAPKRRSRPSLAVLEFRHASGDEEQGYFAEAVAEDIIAGLAKSHLIEVISRQSSLTYNAEDVDTKTICSDLGVRYLLRGQVRRMGRAIRVAADLIDGEADDTVWSGRFDRPIDDLFAVQDEIVTAIVSALEPALLGREQTQSFQRTRDLAHWDLFMRGRYHFWRPSVSDGHQAQEWLTKALELAPDDVPTLSMLALAKLNDIWAGVAKDPAALIGEAHAMAMRAVSLDGADSSAHQALGVVLSMLGQSEQAMAEERRALELNPYDVAAAGELGRLLAFAGRTDEAIKMSDRAIKASPNNTHAFLWFRSKAIACFIAERFAEAAGYAADACARRPDYFFLHFLRAACHFANGDAAQARAAYTEGVELMPRYTMRGMKMGHPFTNPEDLERFATALRGAGWDG</sequence>
<dbReference type="InterPro" id="IPR035897">
    <property type="entry name" value="Toll_tir_struct_dom_sf"/>
</dbReference>
<dbReference type="OrthoDB" id="105971at2"/>
<dbReference type="InterPro" id="IPR019734">
    <property type="entry name" value="TPR_rpt"/>
</dbReference>
<keyword evidence="6" id="KW-1185">Reference proteome</keyword>
<proteinExistence type="predicted"/>
<dbReference type="Pfam" id="PF13676">
    <property type="entry name" value="TIR_2"/>
    <property type="match status" value="1"/>
</dbReference>
<dbReference type="Gene3D" id="3.40.50.10140">
    <property type="entry name" value="Toll/interleukin-1 receptor homology (TIR) domain"/>
    <property type="match status" value="1"/>
</dbReference>
<feature type="domain" description="TIR" evidence="4">
    <location>
        <begin position="18"/>
        <end position="126"/>
    </location>
</feature>
<dbReference type="EMBL" id="SIHO01000001">
    <property type="protein sequence ID" value="TFU06326.1"/>
    <property type="molecule type" value="Genomic_DNA"/>
</dbReference>
<keyword evidence="1" id="KW-0677">Repeat</keyword>
<dbReference type="SUPFAM" id="SSF52200">
    <property type="entry name" value="Toll/Interleukin receptor TIR domain"/>
    <property type="match status" value="1"/>
</dbReference>
<evidence type="ECO:0000259" key="4">
    <source>
        <dbReference type="Pfam" id="PF13676"/>
    </source>
</evidence>
<feature type="repeat" description="TPR" evidence="3">
    <location>
        <begin position="421"/>
        <end position="454"/>
    </location>
</feature>
<feature type="repeat" description="TPR" evidence="3">
    <location>
        <begin position="387"/>
        <end position="420"/>
    </location>
</feature>
<evidence type="ECO:0000256" key="1">
    <source>
        <dbReference type="ARBA" id="ARBA00022737"/>
    </source>
</evidence>
<dbReference type="InterPro" id="IPR011990">
    <property type="entry name" value="TPR-like_helical_dom_sf"/>
</dbReference>
<dbReference type="GO" id="GO:0007165">
    <property type="term" value="P:signal transduction"/>
    <property type="evidence" value="ECO:0007669"/>
    <property type="project" value="InterPro"/>
</dbReference>
<accession>A0A4Y9ERR7</accession>
<dbReference type="InterPro" id="IPR000157">
    <property type="entry name" value="TIR_dom"/>
</dbReference>
<evidence type="ECO:0000256" key="2">
    <source>
        <dbReference type="ARBA" id="ARBA00022803"/>
    </source>
</evidence>
<dbReference type="PANTHER" id="PTHR44858">
    <property type="entry name" value="TETRATRICOPEPTIDE REPEAT PROTEIN 6"/>
    <property type="match status" value="1"/>
</dbReference>
<evidence type="ECO:0000256" key="3">
    <source>
        <dbReference type="PROSITE-ProRule" id="PRU00339"/>
    </source>
</evidence>
<dbReference type="PANTHER" id="PTHR44858:SF1">
    <property type="entry name" value="UDP-N-ACETYLGLUCOSAMINE--PEPTIDE N-ACETYLGLUCOSAMINYLTRANSFERASE SPINDLY-RELATED"/>
    <property type="match status" value="1"/>
</dbReference>
<comment type="caution">
    <text evidence="5">The sequence shown here is derived from an EMBL/GenBank/DDBJ whole genome shotgun (WGS) entry which is preliminary data.</text>
</comment>
<dbReference type="Gene3D" id="1.25.40.10">
    <property type="entry name" value="Tetratricopeptide repeat domain"/>
    <property type="match status" value="2"/>
</dbReference>
<dbReference type="PROSITE" id="PS50005">
    <property type="entry name" value="TPR"/>
    <property type="match status" value="2"/>
</dbReference>
<dbReference type="Proteomes" id="UP000297737">
    <property type="component" value="Unassembled WGS sequence"/>
</dbReference>
<evidence type="ECO:0000313" key="6">
    <source>
        <dbReference type="Proteomes" id="UP000297737"/>
    </source>
</evidence>
<dbReference type="SMART" id="SM00028">
    <property type="entry name" value="TPR"/>
    <property type="match status" value="4"/>
</dbReference>
<dbReference type="Pfam" id="PF13181">
    <property type="entry name" value="TPR_8"/>
    <property type="match status" value="1"/>
</dbReference>